<keyword evidence="6 13" id="KW-1133">Transmembrane helix</keyword>
<dbReference type="PROSITE" id="PS50262">
    <property type="entry name" value="G_PROTEIN_RECEP_F1_2"/>
    <property type="match status" value="1"/>
</dbReference>
<dbReference type="GO" id="GO:0005886">
    <property type="term" value="C:plasma membrane"/>
    <property type="evidence" value="ECO:0007669"/>
    <property type="project" value="UniProtKB-SubCell"/>
</dbReference>
<feature type="region of interest" description="Disordered" evidence="14">
    <location>
        <begin position="374"/>
        <end position="448"/>
    </location>
</feature>
<dbReference type="InterPro" id="IPR050125">
    <property type="entry name" value="GPCR_opsins"/>
</dbReference>
<keyword evidence="12 13" id="KW-0807">Transducer</keyword>
<comment type="similarity">
    <text evidence="13">Belongs to the G-protein coupled receptor 1 family. Opsin subfamily.</text>
</comment>
<dbReference type="GO" id="GO:0007602">
    <property type="term" value="P:phototransduction"/>
    <property type="evidence" value="ECO:0007669"/>
    <property type="project" value="UniProtKB-KW"/>
</dbReference>
<dbReference type="Proteomes" id="UP001652642">
    <property type="component" value="Chromosome 3"/>
</dbReference>
<evidence type="ECO:0000256" key="11">
    <source>
        <dbReference type="ARBA" id="ARBA00023170"/>
    </source>
</evidence>
<feature type="compositionally biased region" description="Acidic residues" evidence="14">
    <location>
        <begin position="411"/>
        <end position="420"/>
    </location>
</feature>
<feature type="transmembrane region" description="Helical" evidence="13">
    <location>
        <begin position="105"/>
        <end position="126"/>
    </location>
</feature>
<evidence type="ECO:0000256" key="12">
    <source>
        <dbReference type="ARBA" id="ARBA00023224"/>
    </source>
</evidence>
<accession>A0A6J0ULM8</accession>
<dbReference type="PRINTS" id="PR00238">
    <property type="entry name" value="OPSIN"/>
</dbReference>
<feature type="compositionally biased region" description="Polar residues" evidence="14">
    <location>
        <begin position="377"/>
        <end position="395"/>
    </location>
</feature>
<comment type="subcellular location">
    <subcellularLocation>
        <location evidence="1 13">Membrane</location>
        <topology evidence="1 13">Multi-pass membrane protein</topology>
    </subcellularLocation>
</comment>
<dbReference type="Pfam" id="PF00001">
    <property type="entry name" value="7tm_1"/>
    <property type="match status" value="1"/>
</dbReference>
<proteinExistence type="inferred from homology"/>
<dbReference type="InterPro" id="IPR027430">
    <property type="entry name" value="Retinal_BS"/>
</dbReference>
<dbReference type="PANTHER" id="PTHR24240">
    <property type="entry name" value="OPSIN"/>
    <property type="match status" value="1"/>
</dbReference>
<keyword evidence="7 13" id="KW-0157">Chromophore</keyword>
<dbReference type="KEGG" id="pvt:110085615"/>
<evidence type="ECO:0000256" key="4">
    <source>
        <dbReference type="ARBA" id="ARBA00022692"/>
    </source>
</evidence>
<keyword evidence="10" id="KW-1015">Disulfide bond</keyword>
<sequence>MNTQSFQKSILCPSTDFNCSKTIGALNDSEVNAYKLMVDLTPSSSTEHTMLNLPDPFPTADVPAHAHYTIGGVILAVGITGTLGNLLVIYAFCRSRGLRTPANMFIINLAVSDFLMSITQCPVFFTNSLNRRWIFGKKGCELYAFCGALFGIASMITLTVIALDRYFVITRPLASIGVMSKKKALLILLGVWLYSLAWSLPPFFGWSAYVPEGLLTSCSWDYITFTPSIRAYTMLLFCFVFFIPLIVIIYSYVFIFRAIKKANRTVRRISLDSGKESQRIYQKIKNEWKMAKIALVIISFFVISWSPYSVVALVAFAGYSHLLTPYMNSVPAVIAKASTIHNPIIYAIAHPKYRMVIAQFLPCLGFLLRVSHKDSRSFSNPSTRRPTVTSQSSDINGLPRGHRKLSSVSDSESEWTDTEADLASLNSRGANGPVSHEMGEDTAETSDIKVKSKLRSHDSGIFERTSVDADDISMVEDIHFGAYSFEDSLAGEDLNAFGWRGEDSYYGPSTAAQIPSIVVTFSNVQRTDLPLESNSDVINSRTSGYSWERNSSTHLEWLCQGSALAPTSGKSMCQLSVENLPKLL</sequence>
<dbReference type="InterPro" id="IPR000276">
    <property type="entry name" value="GPCR_Rhodpsn"/>
</dbReference>
<dbReference type="GO" id="GO:0009881">
    <property type="term" value="F:photoreceptor activity"/>
    <property type="evidence" value="ECO:0007669"/>
    <property type="project" value="UniProtKB-KW"/>
</dbReference>
<dbReference type="SUPFAM" id="SSF81321">
    <property type="entry name" value="Family A G protein-coupled receptor-like"/>
    <property type="match status" value="1"/>
</dbReference>
<feature type="transmembrane region" description="Helical" evidence="13">
    <location>
        <begin position="184"/>
        <end position="209"/>
    </location>
</feature>
<keyword evidence="8 13" id="KW-0297">G-protein coupled receptor</keyword>
<evidence type="ECO:0000256" key="8">
    <source>
        <dbReference type="ARBA" id="ARBA00023040"/>
    </source>
</evidence>
<keyword evidence="4 13" id="KW-0812">Transmembrane</keyword>
<dbReference type="AlphaFoldDB" id="A0A6J0ULM8"/>
<keyword evidence="16" id="KW-1185">Reference proteome</keyword>
<evidence type="ECO:0000256" key="3">
    <source>
        <dbReference type="ARBA" id="ARBA00022606"/>
    </source>
</evidence>
<dbReference type="PROSITE" id="PS00238">
    <property type="entry name" value="OPSIN"/>
    <property type="match status" value="1"/>
</dbReference>
<dbReference type="SMART" id="SM01381">
    <property type="entry name" value="7TM_GPCR_Srsx"/>
    <property type="match status" value="1"/>
</dbReference>
<evidence type="ECO:0000256" key="7">
    <source>
        <dbReference type="ARBA" id="ARBA00022991"/>
    </source>
</evidence>
<feature type="transmembrane region" description="Helical" evidence="13">
    <location>
        <begin position="293"/>
        <end position="319"/>
    </location>
</feature>
<dbReference type="InterPro" id="IPR017452">
    <property type="entry name" value="GPCR_Rhodpsn_7TM"/>
</dbReference>
<dbReference type="RefSeq" id="XP_020661617.2">
    <property type="nucleotide sequence ID" value="XM_020805958.2"/>
</dbReference>
<keyword evidence="3 13" id="KW-0716">Sensory transduction</keyword>
<dbReference type="CDD" id="cd15336">
    <property type="entry name" value="7tmA_Melanopsin"/>
    <property type="match status" value="1"/>
</dbReference>
<protein>
    <submittedName>
        <fullName evidence="17">Melanopsin isoform X1</fullName>
    </submittedName>
</protein>
<dbReference type="GO" id="GO:0007601">
    <property type="term" value="P:visual perception"/>
    <property type="evidence" value="ECO:0007669"/>
    <property type="project" value="InterPro"/>
</dbReference>
<dbReference type="InParanoid" id="A0A6J0ULM8"/>
<keyword evidence="5 13" id="KW-0681">Retinal protein</keyword>
<evidence type="ECO:0000256" key="5">
    <source>
        <dbReference type="ARBA" id="ARBA00022925"/>
    </source>
</evidence>
<gene>
    <name evidence="17" type="primary">OPN4</name>
</gene>
<feature type="domain" description="G-protein coupled receptors family 1 profile" evidence="15">
    <location>
        <begin position="84"/>
        <end position="346"/>
    </location>
</feature>
<evidence type="ECO:0000256" key="9">
    <source>
        <dbReference type="ARBA" id="ARBA00023136"/>
    </source>
</evidence>
<evidence type="ECO:0000313" key="17">
    <source>
        <dbReference type="RefSeq" id="XP_020661617.2"/>
    </source>
</evidence>
<evidence type="ECO:0000256" key="14">
    <source>
        <dbReference type="SAM" id="MobiDB-lite"/>
    </source>
</evidence>
<feature type="transmembrane region" description="Helical" evidence="13">
    <location>
        <begin position="68"/>
        <end position="93"/>
    </location>
</feature>
<evidence type="ECO:0000313" key="16">
    <source>
        <dbReference type="Proteomes" id="UP001652642"/>
    </source>
</evidence>
<evidence type="ECO:0000256" key="2">
    <source>
        <dbReference type="ARBA" id="ARBA00022543"/>
    </source>
</evidence>
<evidence type="ECO:0000259" key="15">
    <source>
        <dbReference type="PROSITE" id="PS50262"/>
    </source>
</evidence>
<organism evidence="16 17">
    <name type="scientific">Pogona vitticeps</name>
    <name type="common">central bearded dragon</name>
    <dbReference type="NCBI Taxonomy" id="103695"/>
    <lineage>
        <taxon>Eukaryota</taxon>
        <taxon>Metazoa</taxon>
        <taxon>Chordata</taxon>
        <taxon>Craniata</taxon>
        <taxon>Vertebrata</taxon>
        <taxon>Euteleostomi</taxon>
        <taxon>Lepidosauria</taxon>
        <taxon>Squamata</taxon>
        <taxon>Bifurcata</taxon>
        <taxon>Unidentata</taxon>
        <taxon>Episquamata</taxon>
        <taxon>Toxicofera</taxon>
        <taxon>Iguania</taxon>
        <taxon>Acrodonta</taxon>
        <taxon>Agamidae</taxon>
        <taxon>Amphibolurinae</taxon>
        <taxon>Pogona</taxon>
    </lineage>
</organism>
<dbReference type="GeneID" id="110085615"/>
<keyword evidence="2 13" id="KW-0600">Photoreceptor protein</keyword>
<dbReference type="Gene3D" id="1.20.1070.10">
    <property type="entry name" value="Rhodopsin 7-helix transmembrane proteins"/>
    <property type="match status" value="1"/>
</dbReference>
<evidence type="ECO:0000256" key="10">
    <source>
        <dbReference type="ARBA" id="ARBA00023157"/>
    </source>
</evidence>
<feature type="transmembrane region" description="Helical" evidence="13">
    <location>
        <begin position="229"/>
        <end position="255"/>
    </location>
</feature>
<keyword evidence="11 13" id="KW-0675">Receptor</keyword>
<reference evidence="17" key="1">
    <citation type="submission" date="2025-08" db="UniProtKB">
        <authorList>
            <consortium name="RefSeq"/>
        </authorList>
    </citation>
    <scope>IDENTIFICATION</scope>
</reference>
<dbReference type="PRINTS" id="PR00237">
    <property type="entry name" value="GPCRRHODOPSN"/>
</dbReference>
<feature type="transmembrane region" description="Helical" evidence="13">
    <location>
        <begin position="142"/>
        <end position="163"/>
    </location>
</feature>
<evidence type="ECO:0000256" key="13">
    <source>
        <dbReference type="RuleBase" id="RU004951"/>
    </source>
</evidence>
<keyword evidence="9 13" id="KW-0472">Membrane</keyword>
<name>A0A6J0ULM8_9SAUR</name>
<dbReference type="OrthoDB" id="9996086at2759"/>
<comment type="caution">
    <text evidence="13">Lacks conserved residue(s) required for the propagation of feature annotation.</text>
</comment>
<evidence type="ECO:0000256" key="1">
    <source>
        <dbReference type="ARBA" id="ARBA00004141"/>
    </source>
</evidence>
<dbReference type="PROSITE" id="PS00237">
    <property type="entry name" value="G_PROTEIN_RECEP_F1_1"/>
    <property type="match status" value="1"/>
</dbReference>
<evidence type="ECO:0000256" key="6">
    <source>
        <dbReference type="ARBA" id="ARBA00022989"/>
    </source>
</evidence>
<dbReference type="CTD" id="94233"/>
<dbReference type="GO" id="GO:0004930">
    <property type="term" value="F:G protein-coupled receptor activity"/>
    <property type="evidence" value="ECO:0007669"/>
    <property type="project" value="UniProtKB-KW"/>
</dbReference>
<dbReference type="InterPro" id="IPR001760">
    <property type="entry name" value="Opsin"/>
</dbReference>